<name>A0ABC8LAA9_ERUVS</name>
<reference evidence="4 5" key="1">
    <citation type="submission" date="2022-03" db="EMBL/GenBank/DDBJ databases">
        <authorList>
            <person name="Macdonald S."/>
            <person name="Ahmed S."/>
            <person name="Newling K."/>
        </authorList>
    </citation>
    <scope>NUCLEOTIDE SEQUENCE [LARGE SCALE GENOMIC DNA]</scope>
</reference>
<comment type="caution">
    <text evidence="4">The sequence shown here is derived from an EMBL/GenBank/DDBJ whole genome shotgun (WGS) entry which is preliminary data.</text>
</comment>
<dbReference type="Pfam" id="PF14111">
    <property type="entry name" value="DUF4283"/>
    <property type="match status" value="1"/>
</dbReference>
<sequence>MKPRLKISVPKFDNSDLIASYSKTLIGRCMNPLVQDVKTLLYLFPRFWGVEGRVAGVDLGLGRFQFNFDLEEDIVEVLKMEPFHFDLWMVALVRWKPVLEPNYPSSLTFWVYVQDMPLQFRVTQIFQAVGEALGLVKSPVDLVEGRVRVEIDGFKPLVFSATVEIGEGVEITVKLWYERLIGYCKECFHLTHDHLKCPKLIKALPETSTGGDPFLDGAKATSYKAAVVHGDKLNGERRAGHQNRFPGSRVGVKGKGLNKDLQGEGKIEGSFHPYREKGQRGYKVSQYGFRRNGNQPRNLHPAQAKEGDRDHGKSEKLMLDAFKGEMLSSPVRRVQQDTKAGGGTLSKARKALVFEDEVVENAVDTNPLEVSSLVLANSNAGLDDVTESDTSGLVQRQQEADGENLNDEGMMLSDSELLAEDGDLECWENGAEMEFMEDNDLVCNDQALAELEIAGDHLLPSSEDKAMEDKAMEDSTKVGNELPEIKAMAQHGIGTVDGPSKKRGAPIFVSPRKKLLAQAAAKVGEKGNRKGAAKPKLPPQ</sequence>
<dbReference type="Pfam" id="PF14392">
    <property type="entry name" value="zf-CCHC_4"/>
    <property type="match status" value="1"/>
</dbReference>
<feature type="compositionally biased region" description="Basic and acidic residues" evidence="1">
    <location>
        <begin position="257"/>
        <end position="279"/>
    </location>
</feature>
<evidence type="ECO:0000259" key="2">
    <source>
        <dbReference type="Pfam" id="PF14111"/>
    </source>
</evidence>
<evidence type="ECO:0000259" key="3">
    <source>
        <dbReference type="Pfam" id="PF14392"/>
    </source>
</evidence>
<dbReference type="PANTHER" id="PTHR31286:SF163">
    <property type="entry name" value="ZINC KNUCKLE CX2CX4HX4C DOMAIN-CONTAINING PROTEIN"/>
    <property type="match status" value="1"/>
</dbReference>
<dbReference type="AlphaFoldDB" id="A0ABC8LAA9"/>
<feature type="region of interest" description="Disordered" evidence="1">
    <location>
        <begin position="519"/>
        <end position="540"/>
    </location>
</feature>
<evidence type="ECO:0000256" key="1">
    <source>
        <dbReference type="SAM" id="MobiDB-lite"/>
    </source>
</evidence>
<proteinExistence type="predicted"/>
<feature type="compositionally biased region" description="Basic and acidic residues" evidence="1">
    <location>
        <begin position="303"/>
        <end position="313"/>
    </location>
</feature>
<evidence type="ECO:0008006" key="6">
    <source>
        <dbReference type="Google" id="ProtNLM"/>
    </source>
</evidence>
<keyword evidence="5" id="KW-1185">Reference proteome</keyword>
<dbReference type="InterPro" id="IPR025836">
    <property type="entry name" value="Zn_knuckle_CX2CX4HX4C"/>
</dbReference>
<evidence type="ECO:0000313" key="4">
    <source>
        <dbReference type="EMBL" id="CAH8379586.1"/>
    </source>
</evidence>
<accession>A0ABC8LAA9</accession>
<dbReference type="InterPro" id="IPR025558">
    <property type="entry name" value="DUF4283"/>
</dbReference>
<gene>
    <name evidence="4" type="ORF">ERUC_LOCUS32923</name>
</gene>
<organism evidence="4 5">
    <name type="scientific">Eruca vesicaria subsp. sativa</name>
    <name type="common">Garden rocket</name>
    <name type="synonym">Eruca sativa</name>
    <dbReference type="NCBI Taxonomy" id="29727"/>
    <lineage>
        <taxon>Eukaryota</taxon>
        <taxon>Viridiplantae</taxon>
        <taxon>Streptophyta</taxon>
        <taxon>Embryophyta</taxon>
        <taxon>Tracheophyta</taxon>
        <taxon>Spermatophyta</taxon>
        <taxon>Magnoliopsida</taxon>
        <taxon>eudicotyledons</taxon>
        <taxon>Gunneridae</taxon>
        <taxon>Pentapetalae</taxon>
        <taxon>rosids</taxon>
        <taxon>malvids</taxon>
        <taxon>Brassicales</taxon>
        <taxon>Brassicaceae</taxon>
        <taxon>Brassiceae</taxon>
        <taxon>Eruca</taxon>
    </lineage>
</organism>
<feature type="domain" description="DUF4283" evidence="2">
    <location>
        <begin position="22"/>
        <end position="101"/>
    </location>
</feature>
<dbReference type="EMBL" id="CAKOAT010486264">
    <property type="protein sequence ID" value="CAH8379586.1"/>
    <property type="molecule type" value="Genomic_DNA"/>
</dbReference>
<evidence type="ECO:0000313" key="5">
    <source>
        <dbReference type="Proteomes" id="UP001642260"/>
    </source>
</evidence>
<dbReference type="Proteomes" id="UP001642260">
    <property type="component" value="Unassembled WGS sequence"/>
</dbReference>
<feature type="region of interest" description="Disordered" evidence="1">
    <location>
        <begin position="236"/>
        <end position="313"/>
    </location>
</feature>
<dbReference type="InterPro" id="IPR040256">
    <property type="entry name" value="At4g02000-like"/>
</dbReference>
<protein>
    <recommendedName>
        <fullName evidence="6">DUF4283 domain-containing protein</fullName>
    </recommendedName>
</protein>
<feature type="domain" description="Zinc knuckle CX2CX4HX4C" evidence="3">
    <location>
        <begin position="152"/>
        <end position="199"/>
    </location>
</feature>
<dbReference type="PANTHER" id="PTHR31286">
    <property type="entry name" value="GLYCINE-RICH CELL WALL STRUCTURAL PROTEIN 1.8-LIKE"/>
    <property type="match status" value="1"/>
</dbReference>